<dbReference type="InterPro" id="IPR013087">
    <property type="entry name" value="Znf_C2H2_type"/>
</dbReference>
<dbReference type="AlphaFoldDB" id="R0IR81"/>
<reference evidence="3 4" key="1">
    <citation type="journal article" date="2012" name="PLoS Pathog.">
        <title>Diverse lifestyles and strategies of plant pathogenesis encoded in the genomes of eighteen Dothideomycetes fungi.</title>
        <authorList>
            <person name="Ohm R.A."/>
            <person name="Feau N."/>
            <person name="Henrissat B."/>
            <person name="Schoch C.L."/>
            <person name="Horwitz B.A."/>
            <person name="Barry K.W."/>
            <person name="Condon B.J."/>
            <person name="Copeland A.C."/>
            <person name="Dhillon B."/>
            <person name="Glaser F."/>
            <person name="Hesse C.N."/>
            <person name="Kosti I."/>
            <person name="LaButti K."/>
            <person name="Lindquist E.A."/>
            <person name="Lucas S."/>
            <person name="Salamov A.A."/>
            <person name="Bradshaw R.E."/>
            <person name="Ciuffetti L."/>
            <person name="Hamelin R.C."/>
            <person name="Kema G.H.J."/>
            <person name="Lawrence C."/>
            <person name="Scott J.A."/>
            <person name="Spatafora J.W."/>
            <person name="Turgeon B.G."/>
            <person name="de Wit P.J.G.M."/>
            <person name="Zhong S."/>
            <person name="Goodwin S.B."/>
            <person name="Grigoriev I.V."/>
        </authorList>
    </citation>
    <scope>NUCLEOTIDE SEQUENCE [LARGE SCALE GENOMIC DNA]</scope>
    <source>
        <strain evidence="4">28A</strain>
    </source>
</reference>
<evidence type="ECO:0000313" key="3">
    <source>
        <dbReference type="EMBL" id="EOA87166.1"/>
    </source>
</evidence>
<gene>
    <name evidence="3" type="ORF">SETTUDRAFT_163192</name>
</gene>
<proteinExistence type="predicted"/>
<dbReference type="EMBL" id="KB908592">
    <property type="protein sequence ID" value="EOA87166.1"/>
    <property type="molecule type" value="Genomic_DNA"/>
</dbReference>
<dbReference type="STRING" id="671987.R0IR81"/>
<evidence type="ECO:0000256" key="1">
    <source>
        <dbReference type="SAM" id="MobiDB-lite"/>
    </source>
</evidence>
<dbReference type="InterPro" id="IPR059009">
    <property type="entry name" value="Znf_C2H2_17_1st"/>
</dbReference>
<feature type="compositionally biased region" description="Basic and acidic residues" evidence="1">
    <location>
        <begin position="598"/>
        <end position="608"/>
    </location>
</feature>
<organism evidence="3 4">
    <name type="scientific">Exserohilum turcicum (strain 28A)</name>
    <name type="common">Northern leaf blight fungus</name>
    <name type="synonym">Setosphaeria turcica</name>
    <dbReference type="NCBI Taxonomy" id="671987"/>
    <lineage>
        <taxon>Eukaryota</taxon>
        <taxon>Fungi</taxon>
        <taxon>Dikarya</taxon>
        <taxon>Ascomycota</taxon>
        <taxon>Pezizomycotina</taxon>
        <taxon>Dothideomycetes</taxon>
        <taxon>Pleosporomycetidae</taxon>
        <taxon>Pleosporales</taxon>
        <taxon>Pleosporineae</taxon>
        <taxon>Pleosporaceae</taxon>
        <taxon>Exserohilum</taxon>
    </lineage>
</organism>
<dbReference type="OrthoDB" id="5305647at2759"/>
<keyword evidence="4" id="KW-1185">Reference proteome</keyword>
<dbReference type="SMART" id="SM00355">
    <property type="entry name" value="ZnF_C2H2"/>
    <property type="match status" value="3"/>
</dbReference>
<name>R0IR81_EXST2</name>
<feature type="domain" description="C2H2-type" evidence="2">
    <location>
        <begin position="677"/>
        <end position="706"/>
    </location>
</feature>
<accession>R0IR81</accession>
<dbReference type="GO" id="GO:0005634">
    <property type="term" value="C:nucleus"/>
    <property type="evidence" value="ECO:0007669"/>
    <property type="project" value="TreeGrafter"/>
</dbReference>
<dbReference type="HOGENOM" id="CLU_360926_0_0_1"/>
<dbReference type="Gene3D" id="3.30.160.60">
    <property type="entry name" value="Classic Zinc Finger"/>
    <property type="match status" value="2"/>
</dbReference>
<dbReference type="InterPro" id="IPR059095">
    <property type="entry name" value="Znf_C2H2_17_2nd"/>
</dbReference>
<feature type="region of interest" description="Disordered" evidence="1">
    <location>
        <begin position="514"/>
        <end position="608"/>
    </location>
</feature>
<dbReference type="GO" id="GO:0006357">
    <property type="term" value="P:regulation of transcription by RNA polymerase II"/>
    <property type="evidence" value="ECO:0007669"/>
    <property type="project" value="TreeGrafter"/>
</dbReference>
<evidence type="ECO:0000313" key="4">
    <source>
        <dbReference type="Proteomes" id="UP000016935"/>
    </source>
</evidence>
<dbReference type="InterPro" id="IPR051061">
    <property type="entry name" value="Zinc_finger_trans_reg"/>
</dbReference>
<dbReference type="Pfam" id="PF26177">
    <property type="entry name" value="zf_C2H2_17_1st"/>
    <property type="match status" value="1"/>
</dbReference>
<dbReference type="PANTHER" id="PTHR46179">
    <property type="entry name" value="ZINC FINGER PROTEIN"/>
    <property type="match status" value="1"/>
</dbReference>
<dbReference type="GeneID" id="19398681"/>
<feature type="domain" description="C2H2-type" evidence="2">
    <location>
        <begin position="640"/>
        <end position="667"/>
    </location>
</feature>
<dbReference type="eggNOG" id="ENOG502SNWP">
    <property type="taxonomic scope" value="Eukaryota"/>
</dbReference>
<reference evidence="3 4" key="2">
    <citation type="journal article" date="2013" name="PLoS Genet.">
        <title>Comparative genome structure, secondary metabolite, and effector coding capacity across Cochliobolus pathogens.</title>
        <authorList>
            <person name="Condon B.J."/>
            <person name="Leng Y."/>
            <person name="Wu D."/>
            <person name="Bushley K.E."/>
            <person name="Ohm R.A."/>
            <person name="Otillar R."/>
            <person name="Martin J."/>
            <person name="Schackwitz W."/>
            <person name="Grimwood J."/>
            <person name="MohdZainudin N."/>
            <person name="Xue C."/>
            <person name="Wang R."/>
            <person name="Manning V.A."/>
            <person name="Dhillon B."/>
            <person name="Tu Z.J."/>
            <person name="Steffenson B.J."/>
            <person name="Salamov A."/>
            <person name="Sun H."/>
            <person name="Lowry S."/>
            <person name="LaButti K."/>
            <person name="Han J."/>
            <person name="Copeland A."/>
            <person name="Lindquist E."/>
            <person name="Barry K."/>
            <person name="Schmutz J."/>
            <person name="Baker S.E."/>
            <person name="Ciuffetti L.M."/>
            <person name="Grigoriev I.V."/>
            <person name="Zhong S."/>
            <person name="Turgeon B.G."/>
        </authorList>
    </citation>
    <scope>NUCLEOTIDE SEQUENCE [LARGE SCALE GENOMIC DNA]</scope>
    <source>
        <strain evidence="4">28A</strain>
    </source>
</reference>
<dbReference type="PANTHER" id="PTHR46179:SF24">
    <property type="entry name" value="C2H2-TYPE DOMAIN-CONTAINING PROTEIN"/>
    <property type="match status" value="1"/>
</dbReference>
<protein>
    <recommendedName>
        <fullName evidence="2">C2H2-type domain-containing protein</fullName>
    </recommendedName>
</protein>
<feature type="region of interest" description="Disordered" evidence="1">
    <location>
        <begin position="730"/>
        <end position="796"/>
    </location>
</feature>
<dbReference type="Proteomes" id="UP000016935">
    <property type="component" value="Unassembled WGS sequence"/>
</dbReference>
<evidence type="ECO:0000259" key="2">
    <source>
        <dbReference type="SMART" id="SM00355"/>
    </source>
</evidence>
<feature type="compositionally biased region" description="Basic and acidic residues" evidence="1">
    <location>
        <begin position="772"/>
        <end position="796"/>
    </location>
</feature>
<sequence>MAEQQQQQQRSKQTSILLTFCILQFVRQLRRRVKPRVREGSIDTRSLGITLPGVSSAPSPSIKVQDAKQMRRAAHGVCKSQCQHHDNPALVRSSCHLHTPASAAPASRNLADDKVQQMLCSVDGKLHATGNAFSTTASNSALFLKHNNASIVEGRSMSETIQLLAAVHDAVNVLFDCREQYGDDWLLAQGLDAGLVLDENFIANYEHLLLRLQTDLVDALSRRALEELLHGSHDKKQRKLLGWFTEFAAKPQALSTSFPWTIKPSLAVLWGVCWMYYDRPVDERKRSGSRDRVPLDSVLQNIQLAWDTGASSDYVSLGRQLIGEPSQHDAHAANMGVGLEHDMFQARNTETWESDLALDGRTSRLPALVVSQAGSRADPLPLPNQDTYFDVASPYGHVVSPINNLYSPHSPGTAAPLKVFPHLGTHHHHNPWLQALPPQDTPRHLITPAHNPTTTVTGTPESQFLAPPQRAFASSSSIYPPSCQPQAPPLNLHPSYFPYTDLSYIMTDLAPSPATAPALHEHKRTASTTSTTSTTSVSGDMPTPVSMGCPRSPITSPTAGEAQPAAPSPQRSHNRSLSIDSSQDGDDDGSLRKNHSYKRAEEPPRNQDGKMICKYQECNGVSFDRKCEWSKHMDKHDRPYKCNAKGCEKLQGFTYSGGLLRHEREVHKLHGGTKKCLFCPFPDCKRSSGAGFTRKENLAEHIRRVHRRTSMSADLHGLVIRRDMVRREMEGSPIPEPGESESPYSRALEFREEDEMSLKRKRAASDSGPTDRANDEMRTEIKRLRQENEEKDSRLKQLEQAVMALQQQGRK</sequence>
<dbReference type="Pfam" id="PF26176">
    <property type="entry name" value="zf_C2H2_17_2"/>
    <property type="match status" value="1"/>
</dbReference>
<feature type="compositionally biased region" description="Low complexity" evidence="1">
    <location>
        <begin position="526"/>
        <end position="538"/>
    </location>
</feature>
<dbReference type="RefSeq" id="XP_008025640.1">
    <property type="nucleotide sequence ID" value="XM_008027449.1"/>
</dbReference>
<feature type="domain" description="C2H2-type" evidence="2">
    <location>
        <begin position="611"/>
        <end position="636"/>
    </location>
</feature>